<feature type="transmembrane region" description="Helical" evidence="7">
    <location>
        <begin position="86"/>
        <end position="109"/>
    </location>
</feature>
<dbReference type="PANTHER" id="PTHR40074">
    <property type="entry name" value="O-ACETYLTRANSFERASE WECH"/>
    <property type="match status" value="1"/>
</dbReference>
<feature type="transmembrane region" description="Helical" evidence="7">
    <location>
        <begin position="236"/>
        <end position="269"/>
    </location>
</feature>
<keyword evidence="4 7" id="KW-0812">Transmembrane</keyword>
<name>A0ABV3NPE1_9ENTR</name>
<feature type="transmembrane region" description="Helical" evidence="7">
    <location>
        <begin position="167"/>
        <end position="185"/>
    </location>
</feature>
<evidence type="ECO:0000256" key="4">
    <source>
        <dbReference type="ARBA" id="ARBA00022692"/>
    </source>
</evidence>
<evidence type="ECO:0000256" key="2">
    <source>
        <dbReference type="ARBA" id="ARBA00007400"/>
    </source>
</evidence>
<keyword evidence="9" id="KW-0808">Transferase</keyword>
<keyword evidence="6 7" id="KW-0472">Membrane</keyword>
<feature type="transmembrane region" description="Helical" evidence="7">
    <location>
        <begin position="52"/>
        <end position="74"/>
    </location>
</feature>
<evidence type="ECO:0000256" key="6">
    <source>
        <dbReference type="ARBA" id="ARBA00023136"/>
    </source>
</evidence>
<evidence type="ECO:0000256" key="3">
    <source>
        <dbReference type="ARBA" id="ARBA00022475"/>
    </source>
</evidence>
<gene>
    <name evidence="9" type="ORF">AB1E22_01445</name>
</gene>
<dbReference type="PANTHER" id="PTHR40074:SF4">
    <property type="entry name" value="INNER MEMBRANE PROTEIN YCFT"/>
    <property type="match status" value="1"/>
</dbReference>
<evidence type="ECO:0000256" key="7">
    <source>
        <dbReference type="SAM" id="Phobius"/>
    </source>
</evidence>
<organism evidence="9 10">
    <name type="scientific">Buttiauxella gaviniae</name>
    <dbReference type="NCBI Taxonomy" id="82990"/>
    <lineage>
        <taxon>Bacteria</taxon>
        <taxon>Pseudomonadati</taxon>
        <taxon>Pseudomonadota</taxon>
        <taxon>Gammaproteobacteria</taxon>
        <taxon>Enterobacterales</taxon>
        <taxon>Enterobacteriaceae</taxon>
        <taxon>Buttiauxella</taxon>
    </lineage>
</organism>
<feature type="transmembrane region" description="Helical" evidence="7">
    <location>
        <begin position="129"/>
        <end position="155"/>
    </location>
</feature>
<sequence length="368" mass="42135">MKNKQLWINHIKGLCICLVVIYHSVITFYPHLTQLQSGLPEYLAKSWIYLNLYLAPFRMPVFFFISGFLITRYIESVKWRDCIDKRLWNIFYVLLLWGVLQWLGISLINEWLAPELTRNPTSNAAYSETLLQFAVSMAKASTSLWYLYALVLYFLVFKSLRQYKVPVIVMLLAVNVVISFMPLPWWGMNSVVRNMCYYGLGAWFGPQLMSAMKAFDVRQHPLICAFDVRQHPLICAFAALLSAALYLVNVPVVISVVSIFVIMKLFYLLDSWRESRSDAFLNIVGSNTIAIYTTHRIIIEALSLFMIKKINQGALSDELLLIVLMLYPFASLAICTLAGLGFRKLSRALFGDVFFSPPAKMVTATEAH</sequence>
<comment type="caution">
    <text evidence="9">The sequence shown here is derived from an EMBL/GenBank/DDBJ whole genome shotgun (WGS) entry which is preliminary data.</text>
</comment>
<evidence type="ECO:0000256" key="1">
    <source>
        <dbReference type="ARBA" id="ARBA00004651"/>
    </source>
</evidence>
<reference evidence="9 10" key="1">
    <citation type="submission" date="2024-07" db="EMBL/GenBank/DDBJ databases">
        <authorList>
            <person name="Wang L."/>
        </authorList>
    </citation>
    <scope>NUCLEOTIDE SEQUENCE [LARGE SCALE GENOMIC DNA]</scope>
    <source>
        <strain evidence="9 10">WL359</strain>
    </source>
</reference>
<dbReference type="Pfam" id="PF01757">
    <property type="entry name" value="Acyl_transf_3"/>
    <property type="match status" value="1"/>
</dbReference>
<evidence type="ECO:0000259" key="8">
    <source>
        <dbReference type="Pfam" id="PF01757"/>
    </source>
</evidence>
<accession>A0ABV3NPE1</accession>
<dbReference type="Proteomes" id="UP001555342">
    <property type="component" value="Unassembled WGS sequence"/>
</dbReference>
<feature type="domain" description="Acyltransferase 3" evidence="8">
    <location>
        <begin position="6"/>
        <end position="337"/>
    </location>
</feature>
<dbReference type="RefSeq" id="WP_367593744.1">
    <property type="nucleotide sequence ID" value="NZ_JBFMVT010000002.1"/>
</dbReference>
<evidence type="ECO:0000313" key="9">
    <source>
        <dbReference type="EMBL" id="MEW7311394.1"/>
    </source>
</evidence>
<evidence type="ECO:0000313" key="10">
    <source>
        <dbReference type="Proteomes" id="UP001555342"/>
    </source>
</evidence>
<dbReference type="EMBL" id="JBFMVT010000002">
    <property type="protein sequence ID" value="MEW7311394.1"/>
    <property type="molecule type" value="Genomic_DNA"/>
</dbReference>
<keyword evidence="9" id="KW-0012">Acyltransferase</keyword>
<keyword evidence="3" id="KW-1003">Cell membrane</keyword>
<keyword evidence="5 7" id="KW-1133">Transmembrane helix</keyword>
<proteinExistence type="inferred from homology"/>
<dbReference type="GO" id="GO:0016746">
    <property type="term" value="F:acyltransferase activity"/>
    <property type="evidence" value="ECO:0007669"/>
    <property type="project" value="UniProtKB-KW"/>
</dbReference>
<feature type="transmembrane region" description="Helical" evidence="7">
    <location>
        <begin position="319"/>
        <end position="342"/>
    </location>
</feature>
<dbReference type="InterPro" id="IPR002656">
    <property type="entry name" value="Acyl_transf_3_dom"/>
</dbReference>
<keyword evidence="10" id="KW-1185">Reference proteome</keyword>
<comment type="similarity">
    <text evidence="2">Belongs to the acyltransferase 3 family.</text>
</comment>
<protein>
    <submittedName>
        <fullName evidence="9">Acyltransferase family protein</fullName>
    </submittedName>
</protein>
<evidence type="ECO:0000256" key="5">
    <source>
        <dbReference type="ARBA" id="ARBA00022989"/>
    </source>
</evidence>
<feature type="transmembrane region" description="Helical" evidence="7">
    <location>
        <begin position="12"/>
        <end position="32"/>
    </location>
</feature>
<comment type="subcellular location">
    <subcellularLocation>
        <location evidence="1">Cell membrane</location>
        <topology evidence="1">Multi-pass membrane protein</topology>
    </subcellularLocation>
</comment>